<feature type="non-terminal residue" evidence="4">
    <location>
        <position position="111"/>
    </location>
</feature>
<dbReference type="SUPFAM" id="SSF103657">
    <property type="entry name" value="BAR/IMD domain-like"/>
    <property type="match status" value="1"/>
</dbReference>
<dbReference type="Gene3D" id="1.20.1270.60">
    <property type="entry name" value="Arfaptin homology (AH) domain/BAR domain"/>
    <property type="match status" value="1"/>
</dbReference>
<keyword evidence="1 2" id="KW-0175">Coiled coil</keyword>
<dbReference type="EMBL" id="CATNWA010019250">
    <property type="protein sequence ID" value="CAI9612200.1"/>
    <property type="molecule type" value="Genomic_DNA"/>
</dbReference>
<dbReference type="InterPro" id="IPR031160">
    <property type="entry name" value="F_BAR_dom"/>
</dbReference>
<name>A0ABN9GS69_9NEOB</name>
<feature type="non-terminal residue" evidence="4">
    <location>
        <position position="1"/>
    </location>
</feature>
<sequence>STVEEADEILIHSEGGVESALNYAKRWCKYIREVLGYIEKRLSYESEYAKNTIRLCESARSALGQQQCMPLQDVYLLHLDHESQTGSSALETVALLQMKKYCLPLSAKKTE</sequence>
<keyword evidence="5" id="KW-1185">Reference proteome</keyword>
<comment type="caution">
    <text evidence="4">The sequence shown here is derived from an EMBL/GenBank/DDBJ whole genome shotgun (WGS) entry which is preliminary data.</text>
</comment>
<dbReference type="Proteomes" id="UP001162483">
    <property type="component" value="Unassembled WGS sequence"/>
</dbReference>
<dbReference type="InterPro" id="IPR027267">
    <property type="entry name" value="AH/BAR_dom_sf"/>
</dbReference>
<reference evidence="4" key="1">
    <citation type="submission" date="2023-05" db="EMBL/GenBank/DDBJ databases">
        <authorList>
            <person name="Stuckert A."/>
        </authorList>
    </citation>
    <scope>NUCLEOTIDE SEQUENCE</scope>
</reference>
<dbReference type="PROSITE" id="PS51741">
    <property type="entry name" value="F_BAR"/>
    <property type="match status" value="1"/>
</dbReference>
<organism evidence="4 5">
    <name type="scientific">Staurois parvus</name>
    <dbReference type="NCBI Taxonomy" id="386267"/>
    <lineage>
        <taxon>Eukaryota</taxon>
        <taxon>Metazoa</taxon>
        <taxon>Chordata</taxon>
        <taxon>Craniata</taxon>
        <taxon>Vertebrata</taxon>
        <taxon>Euteleostomi</taxon>
        <taxon>Amphibia</taxon>
        <taxon>Batrachia</taxon>
        <taxon>Anura</taxon>
        <taxon>Neobatrachia</taxon>
        <taxon>Ranoidea</taxon>
        <taxon>Ranidae</taxon>
        <taxon>Staurois</taxon>
    </lineage>
</organism>
<evidence type="ECO:0000256" key="1">
    <source>
        <dbReference type="ARBA" id="ARBA00023054"/>
    </source>
</evidence>
<dbReference type="Pfam" id="PF22699">
    <property type="entry name" value="GMIP-like_FCH"/>
    <property type="match status" value="1"/>
</dbReference>
<accession>A0ABN9GS69</accession>
<proteinExistence type="predicted"/>
<evidence type="ECO:0000313" key="4">
    <source>
        <dbReference type="EMBL" id="CAI9612200.1"/>
    </source>
</evidence>
<gene>
    <name evidence="4" type="ORF">SPARVUS_LOCUS14661246</name>
</gene>
<feature type="domain" description="F-BAR" evidence="3">
    <location>
        <begin position="4"/>
        <end position="111"/>
    </location>
</feature>
<evidence type="ECO:0000259" key="3">
    <source>
        <dbReference type="PROSITE" id="PS51741"/>
    </source>
</evidence>
<evidence type="ECO:0000313" key="5">
    <source>
        <dbReference type="Proteomes" id="UP001162483"/>
    </source>
</evidence>
<protein>
    <recommendedName>
        <fullName evidence="3">F-BAR domain-containing protein</fullName>
    </recommendedName>
</protein>
<dbReference type="InterPro" id="IPR054713">
    <property type="entry name" value="GMIP/FCHO2-like_FCH"/>
</dbReference>
<evidence type="ECO:0000256" key="2">
    <source>
        <dbReference type="PROSITE-ProRule" id="PRU01077"/>
    </source>
</evidence>